<keyword evidence="3" id="KW-1185">Reference proteome</keyword>
<evidence type="ECO:0000313" key="2">
    <source>
        <dbReference type="EMBL" id="MDH6283972.1"/>
    </source>
</evidence>
<dbReference type="EMBL" id="JARXVC010000017">
    <property type="protein sequence ID" value="MDH6283972.1"/>
    <property type="molecule type" value="Genomic_DNA"/>
</dbReference>
<dbReference type="RefSeq" id="WP_280763224.1">
    <property type="nucleotide sequence ID" value="NZ_JARXVC010000017.1"/>
</dbReference>
<feature type="region of interest" description="Disordered" evidence="1">
    <location>
        <begin position="476"/>
        <end position="496"/>
    </location>
</feature>
<comment type="caution">
    <text evidence="2">The sequence shown here is derived from an EMBL/GenBank/DDBJ whole genome shotgun (WGS) entry which is preliminary data.</text>
</comment>
<accession>A0ABT6MI55</accession>
<dbReference type="Proteomes" id="UP001160334">
    <property type="component" value="Unassembled WGS sequence"/>
</dbReference>
<proteinExistence type="predicted"/>
<sequence length="496" mass="55889">MTWNDRHSRPYPEFRQMVRRYRPSELIPALAGYSATAALKRLGEERPRDPRSDTPWAISAAARDSILYGNEHRDGQVRDETVGELVWAFNNTGGEVGGLSLGEMITPVTHEQFPYQESEFEEMSRVYALFEDPTLGSSLDWTDVFGMPLRDAVRASLVLSTWTNKGGGRFDPDILDQANMQEVFHRVAPREQIETLARALTTTIDEAKATNATVPALPQYLQRYAFNPLTARPLVDLGEHGIWSPQTMLIDRALFPANLYYRGIAHWGKRFSKDLGERTEAYVGKQLSLIAGSDLYGEIEYHEGKDLKKSVDWIWVTPRAVILVECKSARLTLGARAGDASLPELTDRYLTYARKQLDRTAALIQTRTPPFDKFPVDRPLVGIAVTSEPFYLGNSTLEEYGTHSTIPSMVASLRDLEYWVCLPAAEAVDKLLAVLDDPERRTWAFHQALGNLRDLGRNPILDAAWREYDFIEHRNARNQATPSSDRRDATSGVAVT</sequence>
<organism evidence="2 3">
    <name type="scientific">Prescottella agglutinans</name>
    <dbReference type="NCBI Taxonomy" id="1644129"/>
    <lineage>
        <taxon>Bacteria</taxon>
        <taxon>Bacillati</taxon>
        <taxon>Actinomycetota</taxon>
        <taxon>Actinomycetes</taxon>
        <taxon>Mycobacteriales</taxon>
        <taxon>Nocardiaceae</taxon>
        <taxon>Prescottella</taxon>
    </lineage>
</organism>
<gene>
    <name evidence="2" type="ORF">M2280_005223</name>
</gene>
<evidence type="ECO:0000313" key="3">
    <source>
        <dbReference type="Proteomes" id="UP001160334"/>
    </source>
</evidence>
<protein>
    <submittedName>
        <fullName evidence="2">Uncharacterized protein</fullName>
    </submittedName>
</protein>
<evidence type="ECO:0000256" key="1">
    <source>
        <dbReference type="SAM" id="MobiDB-lite"/>
    </source>
</evidence>
<name>A0ABT6MI55_9NOCA</name>
<reference evidence="2 3" key="1">
    <citation type="submission" date="2023-04" db="EMBL/GenBank/DDBJ databases">
        <title>Forest soil microbial communities from Buena Vista Peninsula, Colon Province, Panama.</title>
        <authorList>
            <person name="Bouskill N."/>
        </authorList>
    </citation>
    <scope>NUCLEOTIDE SEQUENCE [LARGE SCALE GENOMIC DNA]</scope>
    <source>
        <strain evidence="2 3">CFH S0262</strain>
    </source>
</reference>